<organism evidence="4 5">
    <name type="scientific">Solirubrobacter ginsenosidimutans</name>
    <dbReference type="NCBI Taxonomy" id="490573"/>
    <lineage>
        <taxon>Bacteria</taxon>
        <taxon>Bacillati</taxon>
        <taxon>Actinomycetota</taxon>
        <taxon>Thermoleophilia</taxon>
        <taxon>Solirubrobacterales</taxon>
        <taxon>Solirubrobacteraceae</taxon>
        <taxon>Solirubrobacter</taxon>
    </lineage>
</organism>
<dbReference type="GO" id="GO:0016787">
    <property type="term" value="F:hydrolase activity"/>
    <property type="evidence" value="ECO:0007669"/>
    <property type="project" value="UniProtKB-KW"/>
</dbReference>
<evidence type="ECO:0000256" key="1">
    <source>
        <dbReference type="ARBA" id="ARBA00022801"/>
    </source>
</evidence>
<dbReference type="InterPro" id="IPR050300">
    <property type="entry name" value="GDXG_lipolytic_enzyme"/>
</dbReference>
<comment type="caution">
    <text evidence="4">The sequence shown here is derived from an EMBL/GenBank/DDBJ whole genome shotgun (WGS) entry which is preliminary data.</text>
</comment>
<dbReference type="Pfam" id="PF20434">
    <property type="entry name" value="BD-FAE"/>
    <property type="match status" value="1"/>
</dbReference>
<dbReference type="InterPro" id="IPR049492">
    <property type="entry name" value="BD-FAE-like_dom"/>
</dbReference>
<dbReference type="InterPro" id="IPR029058">
    <property type="entry name" value="AB_hydrolase_fold"/>
</dbReference>
<dbReference type="RefSeq" id="WP_270039856.1">
    <property type="nucleotide sequence ID" value="NZ_JAPDOD010000007.1"/>
</dbReference>
<proteinExistence type="predicted"/>
<dbReference type="Proteomes" id="UP001149140">
    <property type="component" value="Unassembled WGS sequence"/>
</dbReference>
<gene>
    <name evidence="4" type="ORF">OM076_11000</name>
</gene>
<dbReference type="AlphaFoldDB" id="A0A9X3MVP1"/>
<dbReference type="SUPFAM" id="SSF53474">
    <property type="entry name" value="alpha/beta-Hydrolases"/>
    <property type="match status" value="1"/>
</dbReference>
<protein>
    <submittedName>
        <fullName evidence="4">Alpha/beta hydrolase</fullName>
    </submittedName>
</protein>
<reference evidence="4" key="1">
    <citation type="submission" date="2022-10" db="EMBL/GenBank/DDBJ databases">
        <title>The WGS of Solirubrobacter ginsenosidimutans DSM 21036.</title>
        <authorList>
            <person name="Jiang Z."/>
        </authorList>
    </citation>
    <scope>NUCLEOTIDE SEQUENCE</scope>
    <source>
        <strain evidence="4">DSM 21036</strain>
    </source>
</reference>
<sequence length="325" mass="34794">MTHSDTSPDEAHTFAPATTRRFARTDVGSPDQPETVVVRDLEYARRATGPLLLDLHLPARTVVVPPVVVWLHGGGWRKGDRSFAPDLDRYFAARGYAMANVEYRLSGEATFPAQLDDVRAAVRWLRDSADDFGLDASSIGLWGSSAGGHLAALAATTATDDRDRVQAVVDGYGPTDFALADAQALPGGMPHAPADSPESELLGVPLGEADVDLLRAVNPIAHITPAAPPFLILHGTADLLVPPGQSEILHAALAAAGVEATLCLIDGLGHAFLTGRQFESRPCPPVSIRSFVPSRGERIASGPSATFELIERFLDRHLRRDPWDR</sequence>
<evidence type="ECO:0000313" key="5">
    <source>
        <dbReference type="Proteomes" id="UP001149140"/>
    </source>
</evidence>
<name>A0A9X3MVP1_9ACTN</name>
<evidence type="ECO:0000313" key="4">
    <source>
        <dbReference type="EMBL" id="MDA0160793.1"/>
    </source>
</evidence>
<dbReference type="PANTHER" id="PTHR48081">
    <property type="entry name" value="AB HYDROLASE SUPERFAMILY PROTEIN C4A8.06C"/>
    <property type="match status" value="1"/>
</dbReference>
<feature type="domain" description="BD-FAE-like" evidence="3">
    <location>
        <begin position="53"/>
        <end position="253"/>
    </location>
</feature>
<dbReference type="PANTHER" id="PTHR48081:SF13">
    <property type="entry name" value="ALPHA_BETA HYDROLASE"/>
    <property type="match status" value="1"/>
</dbReference>
<dbReference type="EMBL" id="JAPDOD010000007">
    <property type="protein sequence ID" value="MDA0160793.1"/>
    <property type="molecule type" value="Genomic_DNA"/>
</dbReference>
<keyword evidence="5" id="KW-1185">Reference proteome</keyword>
<dbReference type="Gene3D" id="3.40.50.1820">
    <property type="entry name" value="alpha/beta hydrolase"/>
    <property type="match status" value="1"/>
</dbReference>
<keyword evidence="1 4" id="KW-0378">Hydrolase</keyword>
<evidence type="ECO:0000259" key="3">
    <source>
        <dbReference type="Pfam" id="PF20434"/>
    </source>
</evidence>
<feature type="region of interest" description="Disordered" evidence="2">
    <location>
        <begin position="1"/>
        <end position="31"/>
    </location>
</feature>
<accession>A0A9X3MVP1</accession>
<evidence type="ECO:0000256" key="2">
    <source>
        <dbReference type="SAM" id="MobiDB-lite"/>
    </source>
</evidence>